<comment type="caution">
    <text evidence="1">The sequence shown here is derived from an EMBL/GenBank/DDBJ whole genome shotgun (WGS) entry which is preliminary data.</text>
</comment>
<dbReference type="OrthoDB" id="2438612at2759"/>
<proteinExistence type="predicted"/>
<accession>A0A397TUY2</accession>
<dbReference type="AlphaFoldDB" id="A0A397TUY2"/>
<evidence type="ECO:0000313" key="1">
    <source>
        <dbReference type="EMBL" id="RIB00708.1"/>
    </source>
</evidence>
<keyword evidence="2" id="KW-1185">Reference proteome</keyword>
<protein>
    <submittedName>
        <fullName evidence="1">Uncharacterized protein</fullName>
    </submittedName>
</protein>
<sequence>MTKHKKYVVILISSGSIIQDLHFGSFSRNCEICENSTTAIISVYQRIFSVATKHAGPLIMGFDQHIISDQLLSDITFHPFSFKLDKLNLLIFGIEKSNNPEWNYSGKGYKSSFIWNYQNSRALFVRKFKNKKAIVRIYQATQEVAMFKNTSPNTVWQQIGILSQYTGLELFGLTHKITCEAIKEIPSCTSLDWNNEIFEKIYSKEQVIEKREWRAWKALLNHSGCTEITPYSKKQSDFEFWTRSENPDYDKTILKNLYQLKFLHPIPFDYQNDGSKLWIAIQDALDNNLRGPNGTQRILSIVANKFTYNKIQANLKVSTDAITYACRFAQNYGPGGHQWKKPIIRHEKMDSKKKELLEKFFQDKAVVIMSSYKMDNSTNQPVHYLKNTKQVLWDKFHETFPDSVKRTSFYGYLRGNRFVYRENLCGLCSICSIHGLFRFIDNIKRNTDLSISGEIEELKDHLLCYLSHQMRKAYLNTQFNANLLKLDNEGAVLVVDYKMKILPKSARETKQEFFGKKGWTLHSVLISHAINRYVKLGFNLSQGTDIESAIKGIIGTQVAHLEPNRTKSM</sequence>
<reference evidence="1 2" key="1">
    <citation type="submission" date="2018-06" db="EMBL/GenBank/DDBJ databases">
        <title>Comparative genomics reveals the genomic features of Rhizophagus irregularis, R. cerebriforme, R. diaphanum and Gigaspora rosea, and their symbiotic lifestyle signature.</title>
        <authorList>
            <person name="Morin E."/>
            <person name="San Clemente H."/>
            <person name="Chen E.C.H."/>
            <person name="De La Providencia I."/>
            <person name="Hainaut M."/>
            <person name="Kuo A."/>
            <person name="Kohler A."/>
            <person name="Murat C."/>
            <person name="Tang N."/>
            <person name="Roy S."/>
            <person name="Loubradou J."/>
            <person name="Henrissat B."/>
            <person name="Grigoriev I.V."/>
            <person name="Corradi N."/>
            <person name="Roux C."/>
            <person name="Martin F.M."/>
        </authorList>
    </citation>
    <scope>NUCLEOTIDE SEQUENCE [LARGE SCALE GENOMIC DNA]</scope>
    <source>
        <strain evidence="1 2">DAOM 194757</strain>
    </source>
</reference>
<evidence type="ECO:0000313" key="2">
    <source>
        <dbReference type="Proteomes" id="UP000266673"/>
    </source>
</evidence>
<organism evidence="1 2">
    <name type="scientific">Gigaspora rosea</name>
    <dbReference type="NCBI Taxonomy" id="44941"/>
    <lineage>
        <taxon>Eukaryota</taxon>
        <taxon>Fungi</taxon>
        <taxon>Fungi incertae sedis</taxon>
        <taxon>Mucoromycota</taxon>
        <taxon>Glomeromycotina</taxon>
        <taxon>Glomeromycetes</taxon>
        <taxon>Diversisporales</taxon>
        <taxon>Gigasporaceae</taxon>
        <taxon>Gigaspora</taxon>
    </lineage>
</organism>
<dbReference type="Proteomes" id="UP000266673">
    <property type="component" value="Unassembled WGS sequence"/>
</dbReference>
<name>A0A397TUY2_9GLOM</name>
<gene>
    <name evidence="1" type="ORF">C2G38_2233314</name>
</gene>
<dbReference type="EMBL" id="QKWP01003744">
    <property type="protein sequence ID" value="RIB00708.1"/>
    <property type="molecule type" value="Genomic_DNA"/>
</dbReference>